<dbReference type="EMBL" id="MIJD01000617">
    <property type="protein sequence ID" value="OPE44862.1"/>
    <property type="molecule type" value="Genomic_DNA"/>
</dbReference>
<evidence type="ECO:0000256" key="1">
    <source>
        <dbReference type="SAM" id="Phobius"/>
    </source>
</evidence>
<sequence>MTEGDTSDQVTAEEVLFREPGGTWWWLLAGPAAGGAMMAIQLSGGAGVQLGVPAIFMILVSGFLAIQIKAARIHTSVELTPTTLRQGTELVKIADIVRIFPEPKRHETEKWQTYRAFGELSGVPRGRTGIGIKLTEGRSGQAWARRHRTLRGALEQLVGEPSS</sequence>
<evidence type="ECO:0000313" key="2">
    <source>
        <dbReference type="EMBL" id="OPE44862.1"/>
    </source>
</evidence>
<keyword evidence="1" id="KW-1133">Transmembrane helix</keyword>
<feature type="transmembrane region" description="Helical" evidence="1">
    <location>
        <begin position="48"/>
        <end position="66"/>
    </location>
</feature>
<reference evidence="3 5" key="2">
    <citation type="submission" date="2017-10" db="EMBL/GenBank/DDBJ databases">
        <title>The new phylogeny of genus Mycobacterium.</title>
        <authorList>
            <person name="Tortoli E."/>
            <person name="Trovato A."/>
            <person name="Cirillo D.M."/>
        </authorList>
    </citation>
    <scope>NUCLEOTIDE SEQUENCE [LARGE SCALE GENOMIC DNA]</scope>
    <source>
        <strain evidence="3 5">IP141170001</strain>
    </source>
</reference>
<feature type="transmembrane region" description="Helical" evidence="1">
    <location>
        <begin position="24"/>
        <end position="42"/>
    </location>
</feature>
<dbReference type="STRING" id="1801.BRW64_15420"/>
<keyword evidence="1" id="KW-0472">Membrane</keyword>
<keyword evidence="5" id="KW-1185">Reference proteome</keyword>
<organism evidence="2 4">
    <name type="scientific">Mycolicibacterium diernhoferi</name>
    <dbReference type="NCBI Taxonomy" id="1801"/>
    <lineage>
        <taxon>Bacteria</taxon>
        <taxon>Bacillati</taxon>
        <taxon>Actinomycetota</taxon>
        <taxon>Actinomycetes</taxon>
        <taxon>Mycobacteriales</taxon>
        <taxon>Mycobacteriaceae</taxon>
        <taxon>Mycolicibacterium</taxon>
    </lineage>
</organism>
<name>A0A1Q4HCN6_9MYCO</name>
<keyword evidence="1" id="KW-0812">Transmembrane</keyword>
<evidence type="ECO:0000313" key="4">
    <source>
        <dbReference type="Proteomes" id="UP000191039"/>
    </source>
</evidence>
<proteinExistence type="predicted"/>
<comment type="caution">
    <text evidence="2">The sequence shown here is derived from an EMBL/GenBank/DDBJ whole genome shotgun (WGS) entry which is preliminary data.</text>
</comment>
<reference evidence="2 4" key="1">
    <citation type="submission" date="2016-09" db="EMBL/GenBank/DDBJ databases">
        <title>genome sequences of unsequenced Mycobacteria.</title>
        <authorList>
            <person name="Greninger A.L."/>
            <person name="Jerome K.R."/>
            <person name="Mcnair B."/>
            <person name="Wallis C."/>
            <person name="Fang F."/>
        </authorList>
    </citation>
    <scope>NUCLEOTIDE SEQUENCE [LARGE SCALE GENOMIC DNA]</scope>
    <source>
        <strain evidence="2 4">BM1</strain>
    </source>
</reference>
<evidence type="ECO:0000313" key="3">
    <source>
        <dbReference type="EMBL" id="PEG55135.1"/>
    </source>
</evidence>
<accession>A0A1Q4HCN6</accession>
<dbReference type="AlphaFoldDB" id="A0A1Q4HCN6"/>
<dbReference type="Proteomes" id="UP000191039">
    <property type="component" value="Unassembled WGS sequence"/>
</dbReference>
<dbReference type="OrthoDB" id="4773470at2"/>
<gene>
    <name evidence="2" type="ORF">BV510_30075</name>
    <name evidence="3" type="ORF">CRI78_08020</name>
</gene>
<protein>
    <submittedName>
        <fullName evidence="2">DUF3093 domain-containing protein</fullName>
    </submittedName>
</protein>
<dbReference type="Proteomes" id="UP000220340">
    <property type="component" value="Unassembled WGS sequence"/>
</dbReference>
<dbReference type="RefSeq" id="WP_073857117.1">
    <property type="nucleotide sequence ID" value="NZ_BAAATC010000003.1"/>
</dbReference>
<evidence type="ECO:0000313" key="5">
    <source>
        <dbReference type="Proteomes" id="UP000220340"/>
    </source>
</evidence>
<dbReference type="EMBL" id="PDCR01000008">
    <property type="protein sequence ID" value="PEG55135.1"/>
    <property type="molecule type" value="Genomic_DNA"/>
</dbReference>